<evidence type="ECO:0000313" key="7">
    <source>
        <dbReference type="Proteomes" id="UP000034350"/>
    </source>
</evidence>
<dbReference type="OrthoDB" id="10056939at2759"/>
<dbReference type="InterPro" id="IPR008422">
    <property type="entry name" value="KN_HD"/>
</dbReference>
<dbReference type="SUPFAM" id="SSF46689">
    <property type="entry name" value="Homeodomain-like"/>
    <property type="match status" value="1"/>
</dbReference>
<keyword evidence="2 4" id="KW-0371">Homeobox</keyword>
<gene>
    <name evidence="6" type="ORF">AAJ76_3000111255</name>
</gene>
<keyword evidence="3 4" id="KW-0539">Nucleus</keyword>
<comment type="subcellular location">
    <subcellularLocation>
        <location evidence="4">Nucleus</location>
    </subcellularLocation>
</comment>
<proteinExistence type="predicted"/>
<accession>A0A0F9YVL3</accession>
<dbReference type="AlphaFoldDB" id="A0A0F9YVL3"/>
<dbReference type="EMBL" id="JPQZ01000003">
    <property type="protein sequence ID" value="KKO76452.1"/>
    <property type="molecule type" value="Genomic_DNA"/>
</dbReference>
<evidence type="ECO:0000256" key="1">
    <source>
        <dbReference type="ARBA" id="ARBA00023125"/>
    </source>
</evidence>
<dbReference type="InterPro" id="IPR050224">
    <property type="entry name" value="TALE_homeobox"/>
</dbReference>
<keyword evidence="1 4" id="KW-0238">DNA-binding</keyword>
<comment type="caution">
    <text evidence="6">The sequence shown here is derived from an EMBL/GenBank/DDBJ whole genome shotgun (WGS) entry which is preliminary data.</text>
</comment>
<dbReference type="SMART" id="SM00389">
    <property type="entry name" value="HOX"/>
    <property type="match status" value="1"/>
</dbReference>
<dbReference type="Proteomes" id="UP000034350">
    <property type="component" value="Unassembled WGS sequence"/>
</dbReference>
<dbReference type="PROSITE" id="PS50071">
    <property type="entry name" value="HOMEOBOX_2"/>
    <property type="match status" value="1"/>
</dbReference>
<dbReference type="GO" id="GO:0005634">
    <property type="term" value="C:nucleus"/>
    <property type="evidence" value="ECO:0007669"/>
    <property type="project" value="UniProtKB-SubCell"/>
</dbReference>
<dbReference type="GeneID" id="36319960"/>
<evidence type="ECO:0000256" key="2">
    <source>
        <dbReference type="ARBA" id="ARBA00023155"/>
    </source>
</evidence>
<dbReference type="Pfam" id="PF05920">
    <property type="entry name" value="Homeobox_KN"/>
    <property type="match status" value="1"/>
</dbReference>
<dbReference type="OMA" id="DICQINN"/>
<dbReference type="RefSeq" id="XP_024332194.1">
    <property type="nucleotide sequence ID" value="XM_024475029.1"/>
</dbReference>
<dbReference type="CDD" id="cd00086">
    <property type="entry name" value="homeodomain"/>
    <property type="match status" value="1"/>
</dbReference>
<organism evidence="6 7">
    <name type="scientific">Vairimorpha ceranae</name>
    <dbReference type="NCBI Taxonomy" id="40302"/>
    <lineage>
        <taxon>Eukaryota</taxon>
        <taxon>Fungi</taxon>
        <taxon>Fungi incertae sedis</taxon>
        <taxon>Microsporidia</taxon>
        <taxon>Nosematidae</taxon>
        <taxon>Vairimorpha</taxon>
    </lineage>
</organism>
<dbReference type="GO" id="GO:0006355">
    <property type="term" value="P:regulation of DNA-templated transcription"/>
    <property type="evidence" value="ECO:0007669"/>
    <property type="project" value="InterPro"/>
</dbReference>
<dbReference type="Gene3D" id="1.10.10.60">
    <property type="entry name" value="Homeodomain-like"/>
    <property type="match status" value="1"/>
</dbReference>
<sequence length="188" mass="22845">MINILVNIIELEKMYLTGNSCRIELSTKIKSIKDDFKELFFSKKFKDCQLYKLSLIFFLERIKRILKFEDNLLEMVQNYTDEFYKNLDELLAAPETICSEEYLKFISEIEQHQRSKKIMRRANYPHKVTKILKTWLEENMKHPYPSEIQKILFCEKTGLDICQINNWFINARRRILPLLRRDDRNKHE</sequence>
<dbReference type="PANTHER" id="PTHR11850">
    <property type="entry name" value="HOMEOBOX PROTEIN TRANSCRIPTION FACTORS"/>
    <property type="match status" value="1"/>
</dbReference>
<feature type="domain" description="Homeobox" evidence="5">
    <location>
        <begin position="115"/>
        <end position="174"/>
    </location>
</feature>
<dbReference type="GO" id="GO:0003677">
    <property type="term" value="F:DNA binding"/>
    <property type="evidence" value="ECO:0007669"/>
    <property type="project" value="UniProtKB-UniRule"/>
</dbReference>
<evidence type="ECO:0000259" key="5">
    <source>
        <dbReference type="PROSITE" id="PS50071"/>
    </source>
</evidence>
<dbReference type="VEuPathDB" id="MicrosporidiaDB:AAJ76_3000111255"/>
<dbReference type="InterPro" id="IPR001356">
    <property type="entry name" value="HD"/>
</dbReference>
<reference evidence="6 7" key="1">
    <citation type="journal article" date="2015" name="Environ. Microbiol.">
        <title>Genome analyses suggest the presence of polyploidy and recent human-driven expansions in eight global populations of the honeybee pathogen Nosema ceranae.</title>
        <authorList>
            <person name="Pelin A."/>
            <person name="Selman M."/>
            <person name="Aris-Brosou S."/>
            <person name="Farinelli L."/>
            <person name="Corradi N."/>
        </authorList>
    </citation>
    <scope>NUCLEOTIDE SEQUENCE [LARGE SCALE GENOMIC DNA]</scope>
    <source>
        <strain evidence="6 7">PA08 1199</strain>
    </source>
</reference>
<evidence type="ECO:0000256" key="4">
    <source>
        <dbReference type="PROSITE-ProRule" id="PRU00108"/>
    </source>
</evidence>
<name>A0A0F9YVL3_9MICR</name>
<dbReference type="InterPro" id="IPR009057">
    <property type="entry name" value="Homeodomain-like_sf"/>
</dbReference>
<feature type="DNA-binding region" description="Homeobox" evidence="4">
    <location>
        <begin position="117"/>
        <end position="175"/>
    </location>
</feature>
<dbReference type="VEuPathDB" id="MicrosporidiaDB:NCER_101346"/>
<evidence type="ECO:0000313" key="6">
    <source>
        <dbReference type="EMBL" id="KKO76452.1"/>
    </source>
</evidence>
<keyword evidence="7" id="KW-1185">Reference proteome</keyword>
<evidence type="ECO:0000256" key="3">
    <source>
        <dbReference type="ARBA" id="ARBA00023242"/>
    </source>
</evidence>
<protein>
    <submittedName>
        <fullName evidence="6">Homeobox transcription</fullName>
    </submittedName>
</protein>